<dbReference type="AlphaFoldDB" id="A0A0Q3I6X6"/>
<dbReference type="EnsemblPlants" id="KQJ96259">
    <property type="protein sequence ID" value="KQJ96259"/>
    <property type="gene ID" value="BRADI_3g22015v3"/>
</dbReference>
<evidence type="ECO:0000313" key="2">
    <source>
        <dbReference type="EnsemblPlants" id="KQJ96259"/>
    </source>
</evidence>
<evidence type="ECO:0000313" key="1">
    <source>
        <dbReference type="EMBL" id="KQJ96259.2"/>
    </source>
</evidence>
<protein>
    <submittedName>
        <fullName evidence="1 2">Uncharacterized protein</fullName>
    </submittedName>
</protein>
<evidence type="ECO:0000313" key="3">
    <source>
        <dbReference type="Proteomes" id="UP000008810"/>
    </source>
</evidence>
<dbReference type="Gramene" id="KQJ96259">
    <property type="protein sequence ID" value="KQJ96259"/>
    <property type="gene ID" value="BRADI_3g22015v3"/>
</dbReference>
<organism evidence="1">
    <name type="scientific">Brachypodium distachyon</name>
    <name type="common">Purple false brome</name>
    <name type="synonym">Trachynia distachya</name>
    <dbReference type="NCBI Taxonomy" id="15368"/>
    <lineage>
        <taxon>Eukaryota</taxon>
        <taxon>Viridiplantae</taxon>
        <taxon>Streptophyta</taxon>
        <taxon>Embryophyta</taxon>
        <taxon>Tracheophyta</taxon>
        <taxon>Spermatophyta</taxon>
        <taxon>Magnoliopsida</taxon>
        <taxon>Liliopsida</taxon>
        <taxon>Poales</taxon>
        <taxon>Poaceae</taxon>
        <taxon>BOP clade</taxon>
        <taxon>Pooideae</taxon>
        <taxon>Stipodae</taxon>
        <taxon>Brachypodieae</taxon>
        <taxon>Brachypodium</taxon>
    </lineage>
</organism>
<dbReference type="InParanoid" id="A0A0Q3I6X6"/>
<keyword evidence="3" id="KW-1185">Reference proteome</keyword>
<dbReference type="EMBL" id="CM000882">
    <property type="protein sequence ID" value="KQJ96259.2"/>
    <property type="molecule type" value="Genomic_DNA"/>
</dbReference>
<sequence>MLFPFYEIENGVTRFEKKTRRCKLCERPAGWEMLEPRGDGNLKGWRERLGCPVTSPYGSFLEMFPVMP</sequence>
<reference evidence="2" key="3">
    <citation type="submission" date="2018-08" db="UniProtKB">
        <authorList>
            <consortium name="EnsemblPlants"/>
        </authorList>
    </citation>
    <scope>IDENTIFICATION</scope>
    <source>
        <strain evidence="2">cv. Bd21</strain>
    </source>
</reference>
<reference evidence="1" key="2">
    <citation type="submission" date="2017-06" db="EMBL/GenBank/DDBJ databases">
        <title>WGS assembly of Brachypodium distachyon.</title>
        <authorList>
            <consortium name="The International Brachypodium Initiative"/>
            <person name="Lucas S."/>
            <person name="Harmon-Smith M."/>
            <person name="Lail K."/>
            <person name="Tice H."/>
            <person name="Grimwood J."/>
            <person name="Bruce D."/>
            <person name="Barry K."/>
            <person name="Shu S."/>
            <person name="Lindquist E."/>
            <person name="Wang M."/>
            <person name="Pitluck S."/>
            <person name="Vogel J.P."/>
            <person name="Garvin D.F."/>
            <person name="Mockler T.C."/>
            <person name="Schmutz J."/>
            <person name="Rokhsar D."/>
            <person name="Bevan M.W."/>
        </authorList>
    </citation>
    <scope>NUCLEOTIDE SEQUENCE</scope>
    <source>
        <strain evidence="1">Bd21</strain>
    </source>
</reference>
<accession>A0A0Q3I6X6</accession>
<proteinExistence type="predicted"/>
<dbReference type="Proteomes" id="UP000008810">
    <property type="component" value="Chromosome 3"/>
</dbReference>
<gene>
    <name evidence="1" type="ORF">BRADI_3g22015v3</name>
</gene>
<name>A0A0Q3I6X6_BRADI</name>
<reference evidence="1 2" key="1">
    <citation type="journal article" date="2010" name="Nature">
        <title>Genome sequencing and analysis of the model grass Brachypodium distachyon.</title>
        <authorList>
            <consortium name="International Brachypodium Initiative"/>
        </authorList>
    </citation>
    <scope>NUCLEOTIDE SEQUENCE [LARGE SCALE GENOMIC DNA]</scope>
    <source>
        <strain evidence="1 2">Bd21</strain>
    </source>
</reference>